<reference evidence="1 2" key="1">
    <citation type="journal article" date="2023" name="Plants (Basel)">
        <title>Bridging the Gap: Combining Genomics and Transcriptomics Approaches to Understand Stylosanthes scabra, an Orphan Legume from the Brazilian Caatinga.</title>
        <authorList>
            <person name="Ferreira-Neto J.R.C."/>
            <person name="da Silva M.D."/>
            <person name="Binneck E."/>
            <person name="de Melo N.F."/>
            <person name="da Silva R.H."/>
            <person name="de Melo A.L.T.M."/>
            <person name="Pandolfi V."/>
            <person name="Bustamante F.O."/>
            <person name="Brasileiro-Vidal A.C."/>
            <person name="Benko-Iseppon A.M."/>
        </authorList>
    </citation>
    <scope>NUCLEOTIDE SEQUENCE [LARGE SCALE GENOMIC DNA]</scope>
    <source>
        <tissue evidence="1">Leaves</tissue>
    </source>
</reference>
<protein>
    <submittedName>
        <fullName evidence="1">Uncharacterized protein</fullName>
    </submittedName>
</protein>
<comment type="caution">
    <text evidence="1">The sequence shown here is derived from an EMBL/GenBank/DDBJ whole genome shotgun (WGS) entry which is preliminary data.</text>
</comment>
<name>A0ABU6XQQ4_9FABA</name>
<accession>A0ABU6XQQ4</accession>
<keyword evidence="2" id="KW-1185">Reference proteome</keyword>
<evidence type="ECO:0000313" key="2">
    <source>
        <dbReference type="Proteomes" id="UP001341840"/>
    </source>
</evidence>
<sequence length="77" mass="8887">MMILMTKEPQNQLLVLRILGIDKCLGRAKESIGSKGFMKRSRKREEVACGVASRLHEQPLMLRTQLFMLHKQLSYQA</sequence>
<organism evidence="1 2">
    <name type="scientific">Stylosanthes scabra</name>
    <dbReference type="NCBI Taxonomy" id="79078"/>
    <lineage>
        <taxon>Eukaryota</taxon>
        <taxon>Viridiplantae</taxon>
        <taxon>Streptophyta</taxon>
        <taxon>Embryophyta</taxon>
        <taxon>Tracheophyta</taxon>
        <taxon>Spermatophyta</taxon>
        <taxon>Magnoliopsida</taxon>
        <taxon>eudicotyledons</taxon>
        <taxon>Gunneridae</taxon>
        <taxon>Pentapetalae</taxon>
        <taxon>rosids</taxon>
        <taxon>fabids</taxon>
        <taxon>Fabales</taxon>
        <taxon>Fabaceae</taxon>
        <taxon>Papilionoideae</taxon>
        <taxon>50 kb inversion clade</taxon>
        <taxon>dalbergioids sensu lato</taxon>
        <taxon>Dalbergieae</taxon>
        <taxon>Pterocarpus clade</taxon>
        <taxon>Stylosanthes</taxon>
    </lineage>
</organism>
<gene>
    <name evidence="1" type="ORF">PIB30_083358</name>
</gene>
<evidence type="ECO:0000313" key="1">
    <source>
        <dbReference type="EMBL" id="MED6200260.1"/>
    </source>
</evidence>
<proteinExistence type="predicted"/>
<dbReference type="EMBL" id="JASCZI010212764">
    <property type="protein sequence ID" value="MED6200260.1"/>
    <property type="molecule type" value="Genomic_DNA"/>
</dbReference>
<dbReference type="Proteomes" id="UP001341840">
    <property type="component" value="Unassembled WGS sequence"/>
</dbReference>